<evidence type="ECO:0000313" key="2">
    <source>
        <dbReference type="EMBL" id="AMD19598.1"/>
    </source>
</evidence>
<dbReference type="Proteomes" id="UP000243052">
    <property type="component" value="Chromosome iii"/>
</dbReference>
<name>A0A109UY47_9SACH</name>
<feature type="region of interest" description="Disordered" evidence="1">
    <location>
        <begin position="1"/>
        <end position="33"/>
    </location>
</feature>
<evidence type="ECO:0000256" key="1">
    <source>
        <dbReference type="SAM" id="MobiDB-lite"/>
    </source>
</evidence>
<protein>
    <submittedName>
        <fullName evidence="2">HCL553Cp</fullName>
    </submittedName>
</protein>
<gene>
    <name evidence="2" type="ORF">AW171_hschr31438</name>
</gene>
<keyword evidence="3" id="KW-1185">Reference proteome</keyword>
<dbReference type="InterPro" id="IPR022024">
    <property type="entry name" value="DUF3602"/>
</dbReference>
<evidence type="ECO:0000313" key="3">
    <source>
        <dbReference type="Proteomes" id="UP000243052"/>
    </source>
</evidence>
<dbReference type="RefSeq" id="XP_017986594.1">
    <property type="nucleotide sequence ID" value="XM_018131518.1"/>
</dbReference>
<dbReference type="OrthoDB" id="3063476at2759"/>
<sequence length="148" mass="16063">MSTNFTVSTGRGGAGNMLTTSESPTPKLVPSGSQTPVLLQAVYSTGRGGAGNMRQNIDPQLTRMAQDVDDDIDVRVDHLSENDNELNKIHSMATSHGRPKTPPQTLVIGRGGAGNILESKKSNERHKKRNESGSLFKKFKLKISRLFC</sequence>
<accession>A0A109UY47</accession>
<dbReference type="InterPro" id="IPR053203">
    <property type="entry name" value="Cisplatin_resist-associated"/>
</dbReference>
<dbReference type="PANTHER" id="PTHR34693">
    <property type="entry name" value="PROTEIN PAR32"/>
    <property type="match status" value="1"/>
</dbReference>
<dbReference type="EMBL" id="CP014243">
    <property type="protein sequence ID" value="AMD19598.1"/>
    <property type="molecule type" value="Genomic_DNA"/>
</dbReference>
<dbReference type="AlphaFoldDB" id="A0A109UY47"/>
<dbReference type="GeneID" id="28722803"/>
<reference evidence="2 3" key="1">
    <citation type="submission" date="2016-01" db="EMBL/GenBank/DDBJ databases">
        <title>Genome sequence of the yeast Holleya sinecauda.</title>
        <authorList>
            <person name="Dietrich F.S."/>
        </authorList>
    </citation>
    <scope>NUCLEOTIDE SEQUENCE [LARGE SCALE GENOMIC DNA]</scope>
    <source>
        <strain evidence="2 3">ATCC 58844</strain>
    </source>
</reference>
<organism evidence="2 3">
    <name type="scientific">Eremothecium sinecaudum</name>
    <dbReference type="NCBI Taxonomy" id="45286"/>
    <lineage>
        <taxon>Eukaryota</taxon>
        <taxon>Fungi</taxon>
        <taxon>Dikarya</taxon>
        <taxon>Ascomycota</taxon>
        <taxon>Saccharomycotina</taxon>
        <taxon>Saccharomycetes</taxon>
        <taxon>Saccharomycetales</taxon>
        <taxon>Saccharomycetaceae</taxon>
        <taxon>Eremothecium</taxon>
    </lineage>
</organism>
<proteinExistence type="predicted"/>
<dbReference type="Pfam" id="PF12223">
    <property type="entry name" value="DUF3602"/>
    <property type="match status" value="1"/>
</dbReference>
<dbReference type="PANTHER" id="PTHR34693:SF1">
    <property type="entry name" value="PROTEIN PAR32"/>
    <property type="match status" value="1"/>
</dbReference>